<comment type="function">
    <text evidence="1 7">Assembles around the rod to form the L-ring and probably protects the motor/basal body from shearing forces during rotation.</text>
</comment>
<dbReference type="RefSeq" id="WP_173080993.1">
    <property type="nucleotide sequence ID" value="NZ_BLTE01000001.1"/>
</dbReference>
<dbReference type="PROSITE" id="PS51257">
    <property type="entry name" value="PROKAR_LIPOPROTEIN"/>
    <property type="match status" value="1"/>
</dbReference>
<dbReference type="GO" id="GO:0009279">
    <property type="term" value="C:cell outer membrane"/>
    <property type="evidence" value="ECO:0007669"/>
    <property type="project" value="UniProtKB-SubCell"/>
</dbReference>
<reference evidence="10 11" key="1">
    <citation type="submission" date="2020-04" db="EMBL/GenBank/DDBJ databases">
        <authorList>
            <consortium name="Desulfovibrio sp. FSS-1 genome sequencing consortium"/>
            <person name="Shimoshige H."/>
            <person name="Kobayashi H."/>
            <person name="Maekawa T."/>
        </authorList>
    </citation>
    <scope>NUCLEOTIDE SEQUENCE [LARGE SCALE GENOMIC DNA]</scope>
    <source>
        <strain evidence="10 11">SIID29052-01</strain>
    </source>
</reference>
<reference evidence="10 11" key="2">
    <citation type="submission" date="2020-05" db="EMBL/GenBank/DDBJ databases">
        <title>Draft genome sequence of Desulfovibrio sp. strainFSS-1.</title>
        <authorList>
            <person name="Shimoshige H."/>
            <person name="Kobayashi H."/>
            <person name="Maekawa T."/>
        </authorList>
    </citation>
    <scope>NUCLEOTIDE SEQUENCE [LARGE SCALE GENOMIC DNA]</scope>
    <source>
        <strain evidence="10 11">SIID29052-01</strain>
    </source>
</reference>
<evidence type="ECO:0000256" key="7">
    <source>
        <dbReference type="HAMAP-Rule" id="MF_00415"/>
    </source>
</evidence>
<dbReference type="GO" id="GO:0009427">
    <property type="term" value="C:bacterial-type flagellum basal body, distal rod, L ring"/>
    <property type="evidence" value="ECO:0007669"/>
    <property type="project" value="InterPro"/>
</dbReference>
<dbReference type="InterPro" id="IPR000527">
    <property type="entry name" value="Flag_Lring"/>
</dbReference>
<sequence length="254" mass="27390">MNFRKTKTLAVCALAAALSACAPPAKHVPSPMSSLTPPVTQAPSPAHNPGSLYSQAAQPYYLYEDNRARRIGDIVMVNVVEKSNAKNKSKTKSNKKNSMTDQVDNYFNQHSMTPIPGNSQLKGATGIDVAGFLGMQGYVGTGQPIIKNSTNNQFDSDGETSRESTVTYTIGCRVVNILPGGVMQVEGARQVRVNEDTQIMVVRGLLRPMDVGPDNTVSSSALAEAQVDMFGTGVLADRQKPGWLSRVLDNIWPY</sequence>
<organism evidence="10 11">
    <name type="scientific">Fundidesulfovibrio magnetotacticus</name>
    <dbReference type="NCBI Taxonomy" id="2730080"/>
    <lineage>
        <taxon>Bacteria</taxon>
        <taxon>Pseudomonadati</taxon>
        <taxon>Thermodesulfobacteriota</taxon>
        <taxon>Desulfovibrionia</taxon>
        <taxon>Desulfovibrionales</taxon>
        <taxon>Desulfovibrionaceae</taxon>
        <taxon>Fundidesulfovibrio</taxon>
    </lineage>
</organism>
<evidence type="ECO:0000256" key="8">
    <source>
        <dbReference type="SAM" id="MobiDB-lite"/>
    </source>
</evidence>
<dbReference type="GO" id="GO:0003774">
    <property type="term" value="F:cytoskeletal motor activity"/>
    <property type="evidence" value="ECO:0007669"/>
    <property type="project" value="InterPro"/>
</dbReference>
<dbReference type="PANTHER" id="PTHR34933">
    <property type="entry name" value="FLAGELLAR L-RING PROTEIN"/>
    <property type="match status" value="1"/>
</dbReference>
<evidence type="ECO:0000256" key="5">
    <source>
        <dbReference type="ARBA" id="ARBA00023143"/>
    </source>
</evidence>
<dbReference type="GO" id="GO:0071973">
    <property type="term" value="P:bacterial-type flagellum-dependent cell motility"/>
    <property type="evidence" value="ECO:0007669"/>
    <property type="project" value="InterPro"/>
</dbReference>
<dbReference type="AlphaFoldDB" id="A0A6V8LIY2"/>
<comment type="caution">
    <text evidence="10">The sequence shown here is derived from an EMBL/GenBank/DDBJ whole genome shotgun (WGS) entry which is preliminary data.</text>
</comment>
<feature type="chain" id="PRO_5029013162" description="Flagellar L-ring protein" evidence="9">
    <location>
        <begin position="23"/>
        <end position="254"/>
    </location>
</feature>
<feature type="signal peptide" evidence="9">
    <location>
        <begin position="1"/>
        <end position="22"/>
    </location>
</feature>
<evidence type="ECO:0000256" key="1">
    <source>
        <dbReference type="ARBA" id="ARBA00002591"/>
    </source>
</evidence>
<evidence type="ECO:0000256" key="3">
    <source>
        <dbReference type="ARBA" id="ARBA00022729"/>
    </source>
</evidence>
<feature type="compositionally biased region" description="Polar residues" evidence="8">
    <location>
        <begin position="31"/>
        <end position="43"/>
    </location>
</feature>
<dbReference type="EMBL" id="BLTE01000001">
    <property type="protein sequence ID" value="GFK92702.1"/>
    <property type="molecule type" value="Genomic_DNA"/>
</dbReference>
<keyword evidence="11" id="KW-1185">Reference proteome</keyword>
<dbReference type="HAMAP" id="MF_00415">
    <property type="entry name" value="FlgH"/>
    <property type="match status" value="1"/>
</dbReference>
<keyword evidence="10" id="KW-0282">Flagellum</keyword>
<dbReference type="Pfam" id="PF02107">
    <property type="entry name" value="FlgH"/>
    <property type="match status" value="1"/>
</dbReference>
<dbReference type="PANTHER" id="PTHR34933:SF1">
    <property type="entry name" value="FLAGELLAR L-RING PROTEIN"/>
    <property type="match status" value="1"/>
</dbReference>
<protein>
    <recommendedName>
        <fullName evidence="7">Flagellar L-ring protein</fullName>
    </recommendedName>
    <alternativeName>
        <fullName evidence="7">Basal body L-ring protein</fullName>
    </alternativeName>
</protein>
<comment type="similarity">
    <text evidence="2 7">Belongs to the FlgH family.</text>
</comment>
<accession>A0A6V8LIY2</accession>
<feature type="region of interest" description="Disordered" evidence="8">
    <location>
        <begin position="26"/>
        <end position="48"/>
    </location>
</feature>
<gene>
    <name evidence="7 10" type="primary">flgH</name>
    <name evidence="10" type="ORF">NNJEOMEG_00528</name>
</gene>
<evidence type="ECO:0000256" key="4">
    <source>
        <dbReference type="ARBA" id="ARBA00023136"/>
    </source>
</evidence>
<evidence type="ECO:0000313" key="10">
    <source>
        <dbReference type="EMBL" id="GFK92702.1"/>
    </source>
</evidence>
<dbReference type="Proteomes" id="UP000494245">
    <property type="component" value="Unassembled WGS sequence"/>
</dbReference>
<proteinExistence type="inferred from homology"/>
<comment type="subcellular location">
    <subcellularLocation>
        <location evidence="7">Cell outer membrane</location>
        <topology evidence="7">Lipid-anchor</topology>
    </subcellularLocation>
    <subcellularLocation>
        <location evidence="7">Bacterial flagellum basal body</location>
    </subcellularLocation>
</comment>
<evidence type="ECO:0000256" key="6">
    <source>
        <dbReference type="ARBA" id="ARBA00023237"/>
    </source>
</evidence>
<evidence type="ECO:0000256" key="9">
    <source>
        <dbReference type="SAM" id="SignalP"/>
    </source>
</evidence>
<keyword evidence="10" id="KW-0969">Cilium</keyword>
<keyword evidence="7" id="KW-0449">Lipoprotein</keyword>
<keyword evidence="3 7" id="KW-0732">Signal</keyword>
<keyword evidence="10" id="KW-0966">Cell projection</keyword>
<comment type="subunit">
    <text evidence="7">The basal body constitutes a major portion of the flagellar organelle and consists of four rings (L,P,S, and M) mounted on a central rod.</text>
</comment>
<evidence type="ECO:0000256" key="2">
    <source>
        <dbReference type="ARBA" id="ARBA00006929"/>
    </source>
</evidence>
<keyword evidence="4 7" id="KW-0472">Membrane</keyword>
<name>A0A6V8LIY2_9BACT</name>
<evidence type="ECO:0000313" key="11">
    <source>
        <dbReference type="Proteomes" id="UP000494245"/>
    </source>
</evidence>
<keyword evidence="5 7" id="KW-0975">Bacterial flagellum</keyword>
<keyword evidence="6 7" id="KW-0998">Cell outer membrane</keyword>